<keyword evidence="3" id="KW-1185">Reference proteome</keyword>
<feature type="compositionally biased region" description="Basic residues" evidence="1">
    <location>
        <begin position="36"/>
        <end position="54"/>
    </location>
</feature>
<dbReference type="EMBL" id="SRLO01000333">
    <property type="protein sequence ID" value="TNN60437.1"/>
    <property type="molecule type" value="Genomic_DNA"/>
</dbReference>
<name>A0A4Z2H3K4_9TELE</name>
<comment type="caution">
    <text evidence="2">The sequence shown here is derived from an EMBL/GenBank/DDBJ whole genome shotgun (WGS) entry which is preliminary data.</text>
</comment>
<feature type="compositionally biased region" description="Polar residues" evidence="1">
    <location>
        <begin position="26"/>
        <end position="35"/>
    </location>
</feature>
<reference evidence="2 3" key="1">
    <citation type="submission" date="2019-03" db="EMBL/GenBank/DDBJ databases">
        <title>First draft genome of Liparis tanakae, snailfish: a comprehensive survey of snailfish specific genes.</title>
        <authorList>
            <person name="Kim W."/>
            <person name="Song I."/>
            <person name="Jeong J.-H."/>
            <person name="Kim D."/>
            <person name="Kim S."/>
            <person name="Ryu S."/>
            <person name="Song J.Y."/>
            <person name="Lee S.K."/>
        </authorList>
    </citation>
    <scope>NUCLEOTIDE SEQUENCE [LARGE SCALE GENOMIC DNA]</scope>
    <source>
        <tissue evidence="2">Muscle</tissue>
    </source>
</reference>
<feature type="compositionally biased region" description="Basic and acidic residues" evidence="1">
    <location>
        <begin position="55"/>
        <end position="65"/>
    </location>
</feature>
<evidence type="ECO:0000256" key="1">
    <source>
        <dbReference type="SAM" id="MobiDB-lite"/>
    </source>
</evidence>
<evidence type="ECO:0000313" key="2">
    <source>
        <dbReference type="EMBL" id="TNN60437.1"/>
    </source>
</evidence>
<accession>A0A4Z2H3K4</accession>
<dbReference type="Proteomes" id="UP000314294">
    <property type="component" value="Unassembled WGS sequence"/>
</dbReference>
<gene>
    <name evidence="2" type="ORF">EYF80_029288</name>
</gene>
<evidence type="ECO:0000313" key="3">
    <source>
        <dbReference type="Proteomes" id="UP000314294"/>
    </source>
</evidence>
<organism evidence="2 3">
    <name type="scientific">Liparis tanakae</name>
    <name type="common">Tanaka's snailfish</name>
    <dbReference type="NCBI Taxonomy" id="230148"/>
    <lineage>
        <taxon>Eukaryota</taxon>
        <taxon>Metazoa</taxon>
        <taxon>Chordata</taxon>
        <taxon>Craniata</taxon>
        <taxon>Vertebrata</taxon>
        <taxon>Euteleostomi</taxon>
        <taxon>Actinopterygii</taxon>
        <taxon>Neopterygii</taxon>
        <taxon>Teleostei</taxon>
        <taxon>Neoteleostei</taxon>
        <taxon>Acanthomorphata</taxon>
        <taxon>Eupercaria</taxon>
        <taxon>Perciformes</taxon>
        <taxon>Cottioidei</taxon>
        <taxon>Cottales</taxon>
        <taxon>Liparidae</taxon>
        <taxon>Liparis</taxon>
    </lineage>
</organism>
<feature type="region of interest" description="Disordered" evidence="1">
    <location>
        <begin position="1"/>
        <end position="89"/>
    </location>
</feature>
<dbReference type="AlphaFoldDB" id="A0A4Z2H3K4"/>
<proteinExistence type="predicted"/>
<feature type="compositionally biased region" description="Polar residues" evidence="1">
    <location>
        <begin position="1"/>
        <end position="15"/>
    </location>
</feature>
<sequence length="89" mass="9803">MAATNVDYSTQNSWMASGHVPPADNVLTQVQPPHTTRNRVTARSRSHVRRRVHPRLSDRPAEGEKGGGGLLPGERSPFDLPSNRFVCTD</sequence>
<protein>
    <submittedName>
        <fullName evidence="2">Uncharacterized protein</fullName>
    </submittedName>
</protein>